<evidence type="ECO:0000313" key="10">
    <source>
        <dbReference type="Proteomes" id="UP000800041"/>
    </source>
</evidence>
<evidence type="ECO:0000256" key="5">
    <source>
        <dbReference type="RuleBase" id="RU368122"/>
    </source>
</evidence>
<dbReference type="GO" id="GO:0030245">
    <property type="term" value="P:cellulose catabolic process"/>
    <property type="evidence" value="ECO:0007669"/>
    <property type="project" value="UniProtKB-UniRule"/>
</dbReference>
<dbReference type="CDD" id="cd21175">
    <property type="entry name" value="LPMO_AA9"/>
    <property type="match status" value="1"/>
</dbReference>
<comment type="subcellular location">
    <subcellularLocation>
        <location evidence="2 5">Secreted</location>
    </subcellularLocation>
</comment>
<dbReference type="GO" id="GO:0004497">
    <property type="term" value="F:monooxygenase activity"/>
    <property type="evidence" value="ECO:0007669"/>
    <property type="project" value="UniProtKB-KW"/>
</dbReference>
<dbReference type="PROSITE" id="PS51257">
    <property type="entry name" value="PROKAR_LIPOPROTEIN"/>
    <property type="match status" value="1"/>
</dbReference>
<organism evidence="9 10">
    <name type="scientific">Aulographum hederae CBS 113979</name>
    <dbReference type="NCBI Taxonomy" id="1176131"/>
    <lineage>
        <taxon>Eukaryota</taxon>
        <taxon>Fungi</taxon>
        <taxon>Dikarya</taxon>
        <taxon>Ascomycota</taxon>
        <taxon>Pezizomycotina</taxon>
        <taxon>Dothideomycetes</taxon>
        <taxon>Pleosporomycetidae</taxon>
        <taxon>Aulographales</taxon>
        <taxon>Aulographaceae</taxon>
    </lineage>
</organism>
<evidence type="ECO:0000256" key="2">
    <source>
        <dbReference type="ARBA" id="ARBA00004613"/>
    </source>
</evidence>
<dbReference type="InterPro" id="IPR049892">
    <property type="entry name" value="AA9"/>
</dbReference>
<proteinExistence type="predicted"/>
<dbReference type="Proteomes" id="UP000800041">
    <property type="component" value="Unassembled WGS sequence"/>
</dbReference>
<comment type="function">
    <text evidence="5">Lytic polysaccharide monooxygenase (LMPO) that depolymerizes crystalline and amorphous polysaccharides via the oxidation of scissile alpha- or beta-(1-4)-glycosidic bonds, yielding C1 and/or C4 oxidation products. Catalysis by LPMOs requires the reduction of the active-site copper from Cu(II) to Cu(I) by a reducing agent and H(2)O(2) or O(2) as a cosubstrate.</text>
</comment>
<name>A0A6G1GW10_9PEZI</name>
<comment type="catalytic activity">
    <reaction evidence="5">
        <text>[(1-&gt;4)-beta-D-glucosyl]n+m + reduced acceptor + O2 = 4-dehydro-beta-D-glucosyl-[(1-&gt;4)-beta-D-glucosyl]n-1 + [(1-&gt;4)-beta-D-glucosyl]m + acceptor + H2O.</text>
        <dbReference type="EC" id="1.14.99.56"/>
    </reaction>
</comment>
<dbReference type="EC" id="1.14.99.56" evidence="5"/>
<reference evidence="9" key="1">
    <citation type="journal article" date="2020" name="Stud. Mycol.">
        <title>101 Dothideomycetes genomes: a test case for predicting lifestyles and emergence of pathogens.</title>
        <authorList>
            <person name="Haridas S."/>
            <person name="Albert R."/>
            <person name="Binder M."/>
            <person name="Bloem J."/>
            <person name="Labutti K."/>
            <person name="Salamov A."/>
            <person name="Andreopoulos B."/>
            <person name="Baker S."/>
            <person name="Barry K."/>
            <person name="Bills G."/>
            <person name="Bluhm B."/>
            <person name="Cannon C."/>
            <person name="Castanera R."/>
            <person name="Culley D."/>
            <person name="Daum C."/>
            <person name="Ezra D."/>
            <person name="Gonzalez J."/>
            <person name="Henrissat B."/>
            <person name="Kuo A."/>
            <person name="Liang C."/>
            <person name="Lipzen A."/>
            <person name="Lutzoni F."/>
            <person name="Magnuson J."/>
            <person name="Mondo S."/>
            <person name="Nolan M."/>
            <person name="Ohm R."/>
            <person name="Pangilinan J."/>
            <person name="Park H.-J."/>
            <person name="Ramirez L."/>
            <person name="Alfaro M."/>
            <person name="Sun H."/>
            <person name="Tritt A."/>
            <person name="Yoshinaga Y."/>
            <person name="Zwiers L.-H."/>
            <person name="Turgeon B."/>
            <person name="Goodwin S."/>
            <person name="Spatafora J."/>
            <person name="Crous P."/>
            <person name="Grigoriev I."/>
        </authorList>
    </citation>
    <scope>NUCLEOTIDE SEQUENCE</scope>
    <source>
        <strain evidence="9">CBS 113979</strain>
    </source>
</reference>
<feature type="signal peptide" evidence="7">
    <location>
        <begin position="1"/>
        <end position="23"/>
    </location>
</feature>
<dbReference type="OrthoDB" id="5985073at2759"/>
<keyword evidence="5" id="KW-0624">Polysaccharide degradation</keyword>
<dbReference type="PANTHER" id="PTHR33353">
    <property type="entry name" value="PUTATIVE (AFU_ORTHOLOGUE AFUA_1G12560)-RELATED"/>
    <property type="match status" value="1"/>
</dbReference>
<dbReference type="GO" id="GO:0008810">
    <property type="term" value="F:cellulase activity"/>
    <property type="evidence" value="ECO:0007669"/>
    <property type="project" value="UniProtKB-UniRule"/>
</dbReference>
<keyword evidence="10" id="KW-1185">Reference proteome</keyword>
<feature type="compositionally biased region" description="Low complexity" evidence="6">
    <location>
        <begin position="410"/>
        <end position="442"/>
    </location>
</feature>
<dbReference type="InterPro" id="IPR005103">
    <property type="entry name" value="AA9_LPMO"/>
</dbReference>
<comment type="cofactor">
    <cofactor evidence="1">
        <name>Cu(2+)</name>
        <dbReference type="ChEBI" id="CHEBI:29036"/>
    </cofactor>
</comment>
<feature type="chain" id="PRO_5026052262" description="AA9 family lytic polysaccharide monooxygenase" evidence="7">
    <location>
        <begin position="24"/>
        <end position="506"/>
    </location>
</feature>
<keyword evidence="7" id="KW-0732">Signal</keyword>
<keyword evidence="3 5" id="KW-0964">Secreted</keyword>
<evidence type="ECO:0000313" key="9">
    <source>
        <dbReference type="EMBL" id="KAF1984994.1"/>
    </source>
</evidence>
<dbReference type="Pfam" id="PF03443">
    <property type="entry name" value="AA9"/>
    <property type="match status" value="1"/>
</dbReference>
<feature type="region of interest" description="Disordered" evidence="6">
    <location>
        <begin position="375"/>
        <end position="442"/>
    </location>
</feature>
<dbReference type="GO" id="GO:0030248">
    <property type="term" value="F:cellulose binding"/>
    <property type="evidence" value="ECO:0007669"/>
    <property type="project" value="UniProtKB-UniRule"/>
</dbReference>
<keyword evidence="5" id="KW-0119">Carbohydrate metabolism</keyword>
<protein>
    <recommendedName>
        <fullName evidence="5">AA9 family lytic polysaccharide monooxygenase</fullName>
        <ecNumber evidence="5">1.14.99.56</ecNumber>
    </recommendedName>
    <alternativeName>
        <fullName evidence="5">Endo-beta-1,4-glucanase</fullName>
    </alternativeName>
    <alternativeName>
        <fullName evidence="5">Glycosyl hydrolase 61 family protein</fullName>
    </alternativeName>
</protein>
<dbReference type="PANTHER" id="PTHR33353:SF32">
    <property type="entry name" value="ENDO-BETA-1,4-GLUCANASE D"/>
    <property type="match status" value="1"/>
</dbReference>
<keyword evidence="4 5" id="KW-1015">Disulfide bond</keyword>
<feature type="region of interest" description="Disordered" evidence="6">
    <location>
        <begin position="341"/>
        <end position="362"/>
    </location>
</feature>
<comment type="domain">
    <text evidence="5">Has a modular structure: an endo-beta-1,4-glucanase catalytic module at the N-terminus, a linker rich in serines and threonines, and a C-terminal carbohydrate-binding module (CBM).</text>
</comment>
<dbReference type="GO" id="GO:0005576">
    <property type="term" value="C:extracellular region"/>
    <property type="evidence" value="ECO:0007669"/>
    <property type="project" value="UniProtKB-SubCell"/>
</dbReference>
<keyword evidence="9" id="KW-0503">Monooxygenase</keyword>
<dbReference type="AlphaFoldDB" id="A0A6G1GW10"/>
<evidence type="ECO:0000256" key="7">
    <source>
        <dbReference type="SAM" id="SignalP"/>
    </source>
</evidence>
<keyword evidence="9" id="KW-0560">Oxidoreductase</keyword>
<feature type="domain" description="Auxiliary Activity family 9 catalytic" evidence="8">
    <location>
        <begin position="24"/>
        <end position="229"/>
    </location>
</feature>
<evidence type="ECO:0000256" key="1">
    <source>
        <dbReference type="ARBA" id="ARBA00001973"/>
    </source>
</evidence>
<evidence type="ECO:0000256" key="6">
    <source>
        <dbReference type="SAM" id="MobiDB-lite"/>
    </source>
</evidence>
<dbReference type="EMBL" id="ML977164">
    <property type="protein sequence ID" value="KAF1984994.1"/>
    <property type="molecule type" value="Genomic_DNA"/>
</dbReference>
<gene>
    <name evidence="9" type="ORF">K402DRAFT_395047</name>
</gene>
<sequence>MKMLFSTSNLALVVLAACQAVNAHTMFSTLFVDGVGQGDGKCMRVDKDGYTASYPIAGLDSNDMACGRHGTEGVKRVCPTNAGSVLTFEFRSWPGDPTKKSLDPGHKGPCAVYMKKVSNAATDKAIGDGWFKIWDDGFDGQEWCTDKMINNGGRMSVKVPGNLAAGYYLVRPEFLALHAANAGDPQFYANCAQIYLTSTGNGKPSKTVSIPGHVKAGEPAVAFNIYETPMALPYPIPGPEVAQIVSSDEVSVKAVAKQNDGLTPSTCILENANWCGVEVPDYSDETGCWAAAQNCWRQGDDCWHPYSDMPQYGPTTGGKGCELWQQKCQGINNACAAKNFDGPPNKGKILTPKPSSIEIGDLEPTHVGSSIVAAETPKAKGDAVEDTPAPSSPEPQTEPAASSPALKVQPPQVKSASSKAAVQALPSPSQAPHAPAAPVAPAAHTDVVTEVVAAPAPTDGPPVNMHTVYETVVVTDVEYVTAMANGHKHKRHMRDLAARRHMRRGF</sequence>
<dbReference type="Gene3D" id="2.70.50.70">
    <property type="match status" value="1"/>
</dbReference>
<evidence type="ECO:0000256" key="3">
    <source>
        <dbReference type="ARBA" id="ARBA00022525"/>
    </source>
</evidence>
<keyword evidence="5" id="KW-0136">Cellulose degradation</keyword>
<evidence type="ECO:0000259" key="8">
    <source>
        <dbReference type="Pfam" id="PF03443"/>
    </source>
</evidence>
<accession>A0A6G1GW10</accession>
<evidence type="ECO:0000256" key="4">
    <source>
        <dbReference type="ARBA" id="ARBA00023157"/>
    </source>
</evidence>